<dbReference type="SUPFAM" id="SSF88713">
    <property type="entry name" value="Glycoside hydrolase/deacetylase"/>
    <property type="match status" value="1"/>
</dbReference>
<evidence type="ECO:0000313" key="4">
    <source>
        <dbReference type="Proteomes" id="UP000592820"/>
    </source>
</evidence>
<evidence type="ECO:0000259" key="1">
    <source>
        <dbReference type="Pfam" id="PF01522"/>
    </source>
</evidence>
<dbReference type="EMBL" id="VOMC01000006">
    <property type="protein sequence ID" value="NVI03568.1"/>
    <property type="molecule type" value="Genomic_DNA"/>
</dbReference>
<evidence type="ECO:0000313" key="5">
    <source>
        <dbReference type="Proteomes" id="UP000821598"/>
    </source>
</evidence>
<gene>
    <name evidence="3" type="ORF">FSB64_07135</name>
    <name evidence="2" type="ORF">HDG41_007557</name>
</gene>
<reference evidence="2 4" key="2">
    <citation type="submission" date="2020-08" db="EMBL/GenBank/DDBJ databases">
        <title>Genomic Encyclopedia of Type Strains, Phase IV (KMG-V): Genome sequencing to study the core and pangenomes of soil and plant-associated prokaryotes.</title>
        <authorList>
            <person name="Whitman W."/>
        </authorList>
    </citation>
    <scope>NUCLEOTIDE SEQUENCE [LARGE SCALE GENOMIC DNA]</scope>
    <source>
        <strain evidence="2 4">JPY162</strain>
    </source>
</reference>
<name>A0A7W8LGQ1_9BURK</name>
<comment type="caution">
    <text evidence="2">The sequence shown here is derived from an EMBL/GenBank/DDBJ whole genome shotgun (WGS) entry which is preliminary data.</text>
</comment>
<evidence type="ECO:0000313" key="2">
    <source>
        <dbReference type="EMBL" id="MBB5405461.1"/>
    </source>
</evidence>
<feature type="domain" description="NodB homology" evidence="1">
    <location>
        <begin position="52"/>
        <end position="151"/>
    </location>
</feature>
<dbReference type="GO" id="GO:0016810">
    <property type="term" value="F:hydrolase activity, acting on carbon-nitrogen (but not peptide) bonds"/>
    <property type="evidence" value="ECO:0007669"/>
    <property type="project" value="InterPro"/>
</dbReference>
<evidence type="ECO:0000313" key="3">
    <source>
        <dbReference type="EMBL" id="NVI03568.1"/>
    </source>
</evidence>
<dbReference type="Proteomes" id="UP000821598">
    <property type="component" value="Unassembled WGS sequence"/>
</dbReference>
<dbReference type="Gene3D" id="3.20.20.370">
    <property type="entry name" value="Glycoside hydrolase/deacetylase"/>
    <property type="match status" value="1"/>
</dbReference>
<accession>A0A7W8LGQ1</accession>
<dbReference type="EMBL" id="JACHDE010000034">
    <property type="protein sequence ID" value="MBB5405461.1"/>
    <property type="molecule type" value="Genomic_DNA"/>
</dbReference>
<dbReference type="AlphaFoldDB" id="A0A7W8LGQ1"/>
<dbReference type="Proteomes" id="UP000592820">
    <property type="component" value="Unassembled WGS sequence"/>
</dbReference>
<dbReference type="InterPro" id="IPR011330">
    <property type="entry name" value="Glyco_hydro/deAcase_b/a-brl"/>
</dbReference>
<dbReference type="InterPro" id="IPR002509">
    <property type="entry name" value="NODB_dom"/>
</dbReference>
<dbReference type="PANTHER" id="PTHR47561">
    <property type="entry name" value="POLYSACCHARIDE DEACETYLASE FAMILY PROTEIN (AFU_ORTHOLOGUE AFUA_6G05030)"/>
    <property type="match status" value="1"/>
</dbReference>
<dbReference type="GO" id="GO:0005975">
    <property type="term" value="P:carbohydrate metabolic process"/>
    <property type="evidence" value="ECO:0007669"/>
    <property type="project" value="InterPro"/>
</dbReference>
<proteinExistence type="predicted"/>
<organism evidence="2 4">
    <name type="scientific">Paraburkholderia youngii</name>
    <dbReference type="NCBI Taxonomy" id="2782701"/>
    <lineage>
        <taxon>Bacteria</taxon>
        <taxon>Pseudomonadati</taxon>
        <taxon>Pseudomonadota</taxon>
        <taxon>Betaproteobacteria</taxon>
        <taxon>Burkholderiales</taxon>
        <taxon>Burkholderiaceae</taxon>
        <taxon>Paraburkholderia</taxon>
    </lineage>
</organism>
<dbReference type="RefSeq" id="WP_176366160.1">
    <property type="nucleotide sequence ID" value="NZ_JACHDE010000034.1"/>
</dbReference>
<dbReference type="PANTHER" id="PTHR47561:SF1">
    <property type="entry name" value="POLYSACCHARIDE DEACETYLASE FAMILY PROTEIN (AFU_ORTHOLOGUE AFUA_6G05030)"/>
    <property type="match status" value="1"/>
</dbReference>
<reference evidence="3 5" key="1">
    <citation type="submission" date="2019-08" db="EMBL/GenBank/DDBJ databases">
        <title>Paraburkholderia simonii sp. nov. and P. youngii sp. nov. Brazilian and Mexican Mimosa-associated rhizobia.</title>
        <authorList>
            <person name="Mavima L."/>
            <person name="Beukes C.W."/>
            <person name="Palmer M."/>
            <person name="De Meyer S.E."/>
            <person name="James E.K."/>
            <person name="Maluk M."/>
            <person name="Avontuur J.R."/>
            <person name="Chan W.Y."/>
            <person name="Venter S.N."/>
            <person name="Steenkamp E.T."/>
        </authorList>
    </citation>
    <scope>NUCLEOTIDE SEQUENCE [LARGE SCALE GENOMIC DNA]</scope>
    <source>
        <strain evidence="3 5">JPY454</strain>
    </source>
</reference>
<protein>
    <submittedName>
        <fullName evidence="2">Peptidoglycan/xylan/chitin deacetylase (PgdA/CDA1 family)</fullName>
    </submittedName>
    <submittedName>
        <fullName evidence="3">Polysaccharide deacetylase family protein</fullName>
    </submittedName>
</protein>
<sequence>MNCDTRVMTRWPGNATTVVAVTVHVDGPAIQAGEGVPPLGTHSRGRYAMRAGVWRYLEMLERLGVPATFFSCGHDVEHYPHVFTAIHRAGHEIAAHGYQHEAWAPGECEPALLEKTHRIITDLIGDPPVGWCSPSGRKSRLTIPVLRRLGYWYDASEKDFDLPYLLDGAEATDVRPGFMVLPNNTTSLDDFPLYTTGQALAPEVLENWIEEFEAIHQHEGYLQLTIHPKAGGGSGTPARARTVERFIEYMARHRGVRFMTLRDLAGHCLKHPDQWRSEK</sequence>
<dbReference type="Pfam" id="PF01522">
    <property type="entry name" value="Polysacc_deac_1"/>
    <property type="match status" value="1"/>
</dbReference>
<keyword evidence="5" id="KW-1185">Reference proteome</keyword>
<dbReference type="CDD" id="cd10916">
    <property type="entry name" value="CE4_PuuE_HpPgdA_like"/>
    <property type="match status" value="1"/>
</dbReference>